<sequence length="106" mass="11940">MNGSKPNARRPWLVVILCTVARPVKIDSPEPPGKSLQALSSQLHENHSRRNTYGAGIPCTKLARWSRMYDALSKANFKLSLDYQPRKTHFFTESGTAGIYKTDESF</sequence>
<name>A0A9P6ZQ06_9AGAM</name>
<evidence type="ECO:0000313" key="3">
    <source>
        <dbReference type="Proteomes" id="UP000714275"/>
    </source>
</evidence>
<dbReference type="EMBL" id="JABBWD010000040">
    <property type="protein sequence ID" value="KAG1774589.1"/>
    <property type="molecule type" value="Genomic_DNA"/>
</dbReference>
<accession>A0A9P6ZQ06</accession>
<proteinExistence type="predicted"/>
<feature type="chain" id="PRO_5040269911" evidence="1">
    <location>
        <begin position="27"/>
        <end position="106"/>
    </location>
</feature>
<keyword evidence="3" id="KW-1185">Reference proteome</keyword>
<gene>
    <name evidence="2" type="ORF">EV702DRAFT_1123100</name>
</gene>
<evidence type="ECO:0000256" key="1">
    <source>
        <dbReference type="SAM" id="SignalP"/>
    </source>
</evidence>
<feature type="signal peptide" evidence="1">
    <location>
        <begin position="1"/>
        <end position="26"/>
    </location>
</feature>
<reference evidence="2" key="1">
    <citation type="journal article" date="2020" name="New Phytol.">
        <title>Comparative genomics reveals dynamic genome evolution in host specialist ectomycorrhizal fungi.</title>
        <authorList>
            <person name="Lofgren L.A."/>
            <person name="Nguyen N.H."/>
            <person name="Vilgalys R."/>
            <person name="Ruytinx J."/>
            <person name="Liao H.L."/>
            <person name="Branco S."/>
            <person name="Kuo A."/>
            <person name="LaButti K."/>
            <person name="Lipzen A."/>
            <person name="Andreopoulos W."/>
            <person name="Pangilinan J."/>
            <person name="Riley R."/>
            <person name="Hundley H."/>
            <person name="Na H."/>
            <person name="Barry K."/>
            <person name="Grigoriev I.V."/>
            <person name="Stajich J.E."/>
            <person name="Kennedy P.G."/>
        </authorList>
    </citation>
    <scope>NUCLEOTIDE SEQUENCE</scope>
    <source>
        <strain evidence="2">DOB743</strain>
    </source>
</reference>
<dbReference type="Proteomes" id="UP000714275">
    <property type="component" value="Unassembled WGS sequence"/>
</dbReference>
<evidence type="ECO:0000313" key="2">
    <source>
        <dbReference type="EMBL" id="KAG1774589.1"/>
    </source>
</evidence>
<organism evidence="2 3">
    <name type="scientific">Suillus placidus</name>
    <dbReference type="NCBI Taxonomy" id="48579"/>
    <lineage>
        <taxon>Eukaryota</taxon>
        <taxon>Fungi</taxon>
        <taxon>Dikarya</taxon>
        <taxon>Basidiomycota</taxon>
        <taxon>Agaricomycotina</taxon>
        <taxon>Agaricomycetes</taxon>
        <taxon>Agaricomycetidae</taxon>
        <taxon>Boletales</taxon>
        <taxon>Suillineae</taxon>
        <taxon>Suillaceae</taxon>
        <taxon>Suillus</taxon>
    </lineage>
</organism>
<protein>
    <submittedName>
        <fullName evidence="2">Uncharacterized protein</fullName>
    </submittedName>
</protein>
<comment type="caution">
    <text evidence="2">The sequence shown here is derived from an EMBL/GenBank/DDBJ whole genome shotgun (WGS) entry which is preliminary data.</text>
</comment>
<keyword evidence="1" id="KW-0732">Signal</keyword>
<dbReference type="AlphaFoldDB" id="A0A9P6ZQ06"/>